<dbReference type="GO" id="GO:0005829">
    <property type="term" value="C:cytosol"/>
    <property type="evidence" value="ECO:0007669"/>
    <property type="project" value="TreeGrafter"/>
</dbReference>
<dbReference type="FunFam" id="1.10.1270.20:FF:000001">
    <property type="entry name" value="tRNA (guanine-N(1)-)-methyltransferase"/>
    <property type="match status" value="1"/>
</dbReference>
<keyword evidence="10 15" id="KW-0949">S-adenosyl-L-methionine</keyword>
<evidence type="ECO:0000256" key="6">
    <source>
        <dbReference type="ARBA" id="ARBA00014679"/>
    </source>
</evidence>
<dbReference type="Gene3D" id="3.40.1280.10">
    <property type="match status" value="1"/>
</dbReference>
<dbReference type="InterPro" id="IPR016009">
    <property type="entry name" value="tRNA_MeTrfase_TRMD/TRM10"/>
</dbReference>
<dbReference type="InterPro" id="IPR002649">
    <property type="entry name" value="tRNA_m1G_MeTrfase_TrmD"/>
</dbReference>
<dbReference type="Proteomes" id="UP000281975">
    <property type="component" value="Unassembled WGS sequence"/>
</dbReference>
<evidence type="ECO:0000256" key="7">
    <source>
        <dbReference type="ARBA" id="ARBA00022490"/>
    </source>
</evidence>
<dbReference type="NCBIfam" id="NF000648">
    <property type="entry name" value="PRK00026.1"/>
    <property type="match status" value="1"/>
</dbReference>
<dbReference type="Gene3D" id="1.10.1270.20">
    <property type="entry name" value="tRNA(m1g37)methyltransferase, domain 2"/>
    <property type="match status" value="1"/>
</dbReference>
<comment type="similarity">
    <text evidence="3 15 17">Belongs to the RNA methyltransferase TrmD family.</text>
</comment>
<keyword evidence="8 15" id="KW-0489">Methyltransferase</keyword>
<evidence type="ECO:0000256" key="5">
    <source>
        <dbReference type="ARBA" id="ARBA00012807"/>
    </source>
</evidence>
<dbReference type="EMBL" id="RBIN01000004">
    <property type="protein sequence ID" value="RKR04518.1"/>
    <property type="molecule type" value="Genomic_DNA"/>
</dbReference>
<evidence type="ECO:0000256" key="18">
    <source>
        <dbReference type="SAM" id="MobiDB-lite"/>
    </source>
</evidence>
<dbReference type="InterPro" id="IPR023148">
    <property type="entry name" value="tRNA_m1G_MeTrfase_C_sf"/>
</dbReference>
<dbReference type="GO" id="GO:0002939">
    <property type="term" value="P:tRNA N1-guanine methylation"/>
    <property type="evidence" value="ECO:0007669"/>
    <property type="project" value="TreeGrafter"/>
</dbReference>
<dbReference type="GO" id="GO:0052906">
    <property type="term" value="F:tRNA (guanine(37)-N1)-methyltransferase activity"/>
    <property type="evidence" value="ECO:0007669"/>
    <property type="project" value="UniProtKB-UniRule"/>
</dbReference>
<evidence type="ECO:0000259" key="19">
    <source>
        <dbReference type="Pfam" id="PF01746"/>
    </source>
</evidence>
<feature type="region of interest" description="Disordered" evidence="18">
    <location>
        <begin position="246"/>
        <end position="283"/>
    </location>
</feature>
<dbReference type="PANTHER" id="PTHR46417">
    <property type="entry name" value="TRNA (GUANINE-N(1)-)-METHYLTRANSFERASE"/>
    <property type="match status" value="1"/>
</dbReference>
<comment type="subunit">
    <text evidence="4 15 17">Homodimer.</text>
</comment>
<dbReference type="Pfam" id="PF01746">
    <property type="entry name" value="tRNA_m1G_MT"/>
    <property type="match status" value="1"/>
</dbReference>
<keyword evidence="7 15" id="KW-0963">Cytoplasm</keyword>
<evidence type="ECO:0000256" key="15">
    <source>
        <dbReference type="HAMAP-Rule" id="MF_00605"/>
    </source>
</evidence>
<dbReference type="EC" id="2.1.1.228" evidence="5 15"/>
<evidence type="ECO:0000256" key="8">
    <source>
        <dbReference type="ARBA" id="ARBA00022603"/>
    </source>
</evidence>
<comment type="caution">
    <text evidence="20">The sequence shown here is derived from an EMBL/GenBank/DDBJ whole genome shotgun (WGS) entry which is preliminary data.</text>
</comment>
<reference evidence="20 21" key="1">
    <citation type="submission" date="2018-10" db="EMBL/GenBank/DDBJ databases">
        <title>Genomic Encyclopedia of Type Strains, Phase IV (KMG-IV): sequencing the most valuable type-strain genomes for metagenomic binning, comparative biology and taxonomic classification.</title>
        <authorList>
            <person name="Goeker M."/>
        </authorList>
    </citation>
    <scope>NUCLEOTIDE SEQUENCE [LARGE SCALE GENOMIC DNA]</scope>
    <source>
        <strain evidence="20 21">DSM 23229</strain>
    </source>
</reference>
<evidence type="ECO:0000256" key="13">
    <source>
        <dbReference type="ARBA" id="ARBA00033392"/>
    </source>
</evidence>
<evidence type="ECO:0000256" key="12">
    <source>
        <dbReference type="ARBA" id="ARBA00029736"/>
    </source>
</evidence>
<comment type="subcellular location">
    <subcellularLocation>
        <location evidence="2 15 17">Cytoplasm</location>
    </subcellularLocation>
</comment>
<evidence type="ECO:0000256" key="16">
    <source>
        <dbReference type="PIRSR" id="PIRSR000386-1"/>
    </source>
</evidence>
<dbReference type="FunFam" id="3.40.1280.10:FF:000001">
    <property type="entry name" value="tRNA (guanine-N(1)-)-methyltransferase"/>
    <property type="match status" value="1"/>
</dbReference>
<evidence type="ECO:0000256" key="11">
    <source>
        <dbReference type="ARBA" id="ARBA00022694"/>
    </source>
</evidence>
<gene>
    <name evidence="15" type="primary">trmD</name>
    <name evidence="20" type="ORF">C7446_1727</name>
</gene>
<accession>A0A420WXR4</accession>
<dbReference type="SUPFAM" id="SSF75217">
    <property type="entry name" value="alpha/beta knot"/>
    <property type="match status" value="1"/>
</dbReference>
<evidence type="ECO:0000256" key="10">
    <source>
        <dbReference type="ARBA" id="ARBA00022691"/>
    </source>
</evidence>
<organism evidence="20 21">
    <name type="scientific">Kushneria sinocarnis</name>
    <dbReference type="NCBI Taxonomy" id="595502"/>
    <lineage>
        <taxon>Bacteria</taxon>
        <taxon>Pseudomonadati</taxon>
        <taxon>Pseudomonadota</taxon>
        <taxon>Gammaproteobacteria</taxon>
        <taxon>Oceanospirillales</taxon>
        <taxon>Halomonadaceae</taxon>
        <taxon>Kushneria</taxon>
    </lineage>
</organism>
<feature type="binding site" evidence="15 16">
    <location>
        <begin position="140"/>
        <end position="145"/>
    </location>
    <ligand>
        <name>S-adenosyl-L-methionine</name>
        <dbReference type="ChEBI" id="CHEBI:59789"/>
    </ligand>
</feature>
<dbReference type="OrthoDB" id="9807416at2"/>
<feature type="domain" description="tRNA methyltransferase TRMD/TRM10-type" evidence="19">
    <location>
        <begin position="1"/>
        <end position="231"/>
    </location>
</feature>
<evidence type="ECO:0000256" key="17">
    <source>
        <dbReference type="RuleBase" id="RU003464"/>
    </source>
</evidence>
<evidence type="ECO:0000256" key="9">
    <source>
        <dbReference type="ARBA" id="ARBA00022679"/>
    </source>
</evidence>
<dbReference type="AlphaFoldDB" id="A0A420WXR4"/>
<evidence type="ECO:0000256" key="1">
    <source>
        <dbReference type="ARBA" id="ARBA00002634"/>
    </source>
</evidence>
<comment type="catalytic activity">
    <reaction evidence="14 15 17">
        <text>guanosine(37) in tRNA + S-adenosyl-L-methionine = N(1)-methylguanosine(37) in tRNA + S-adenosyl-L-homocysteine + H(+)</text>
        <dbReference type="Rhea" id="RHEA:36899"/>
        <dbReference type="Rhea" id="RHEA-COMP:10145"/>
        <dbReference type="Rhea" id="RHEA-COMP:10147"/>
        <dbReference type="ChEBI" id="CHEBI:15378"/>
        <dbReference type="ChEBI" id="CHEBI:57856"/>
        <dbReference type="ChEBI" id="CHEBI:59789"/>
        <dbReference type="ChEBI" id="CHEBI:73542"/>
        <dbReference type="ChEBI" id="CHEBI:74269"/>
        <dbReference type="EC" id="2.1.1.228"/>
    </reaction>
</comment>
<dbReference type="InterPro" id="IPR029028">
    <property type="entry name" value="Alpha/beta_knot_MTases"/>
</dbReference>
<name>A0A420WXR4_9GAMM</name>
<dbReference type="PIRSF" id="PIRSF000386">
    <property type="entry name" value="tRNA_mtase"/>
    <property type="match status" value="1"/>
</dbReference>
<comment type="function">
    <text evidence="1 15 17">Specifically methylates guanosine-37 in various tRNAs.</text>
</comment>
<dbReference type="NCBIfam" id="TIGR00088">
    <property type="entry name" value="trmD"/>
    <property type="match status" value="1"/>
</dbReference>
<evidence type="ECO:0000256" key="3">
    <source>
        <dbReference type="ARBA" id="ARBA00007630"/>
    </source>
</evidence>
<keyword evidence="11 15" id="KW-0819">tRNA processing</keyword>
<dbReference type="PANTHER" id="PTHR46417:SF1">
    <property type="entry name" value="TRNA (GUANINE-N(1)-)-METHYLTRANSFERASE"/>
    <property type="match status" value="1"/>
</dbReference>
<feature type="compositionally biased region" description="Basic and acidic residues" evidence="18">
    <location>
        <begin position="273"/>
        <end position="283"/>
    </location>
</feature>
<proteinExistence type="inferred from homology"/>
<evidence type="ECO:0000313" key="21">
    <source>
        <dbReference type="Proteomes" id="UP000281975"/>
    </source>
</evidence>
<evidence type="ECO:0000256" key="2">
    <source>
        <dbReference type="ARBA" id="ARBA00004496"/>
    </source>
</evidence>
<dbReference type="CDD" id="cd18080">
    <property type="entry name" value="TrmD-like"/>
    <property type="match status" value="1"/>
</dbReference>
<evidence type="ECO:0000313" key="20">
    <source>
        <dbReference type="EMBL" id="RKR04518.1"/>
    </source>
</evidence>
<protein>
    <recommendedName>
        <fullName evidence="6 15">tRNA (guanine-N(1)-)-methyltransferase</fullName>
        <ecNumber evidence="5 15">2.1.1.228</ecNumber>
    </recommendedName>
    <alternativeName>
        <fullName evidence="12 15">M1G-methyltransferase</fullName>
    </alternativeName>
    <alternativeName>
        <fullName evidence="13 15">tRNA [GM37] methyltransferase</fullName>
    </alternativeName>
</protein>
<dbReference type="InterPro" id="IPR029026">
    <property type="entry name" value="tRNA_m1G_MTases_N"/>
</dbReference>
<evidence type="ECO:0000256" key="14">
    <source>
        <dbReference type="ARBA" id="ARBA00047783"/>
    </source>
</evidence>
<feature type="binding site" evidence="15 16">
    <location>
        <position position="120"/>
    </location>
    <ligand>
        <name>S-adenosyl-L-methionine</name>
        <dbReference type="ChEBI" id="CHEBI:59789"/>
    </ligand>
</feature>
<keyword evidence="9 15" id="KW-0808">Transferase</keyword>
<dbReference type="RefSeq" id="WP_121172659.1">
    <property type="nucleotide sequence ID" value="NZ_RBIN01000004.1"/>
</dbReference>
<dbReference type="HAMAP" id="MF_00605">
    <property type="entry name" value="TrmD"/>
    <property type="match status" value="1"/>
</dbReference>
<keyword evidence="21" id="KW-1185">Reference proteome</keyword>
<evidence type="ECO:0000256" key="4">
    <source>
        <dbReference type="ARBA" id="ARBA00011738"/>
    </source>
</evidence>
<sequence>MWMGVVSLFPGMFEAITRHGVTGRAVDRGLVDIEFFNPRDHASDRHRSVDDRPYGGGPGMLMKVDTLRGAIHAARRRAAELDGGDTSQTHVIYLSPQGRVLDQAGVRELAGHRRLILVAGRYEGIDERVVEADIDEEWSIGDYVLSGGELPAMVVCDAVARMVPEVLGHSGSADADSFADGLLDCPHYTRPEIIDGRQVPAVLLGGNHDHIRRWRLKQSLGRTWSRRPELLAGRTLNEEQRQLLEEYIAEQAASSPGTPEDGDDGSGPSSPAVRERDGEPPHG</sequence>